<comment type="caution">
    <text evidence="2">The sequence shown here is derived from an EMBL/GenBank/DDBJ whole genome shotgun (WGS) entry which is preliminary data.</text>
</comment>
<accession>A0ABQ2HLS0</accession>
<feature type="region of interest" description="Disordered" evidence="1">
    <location>
        <begin position="85"/>
        <end position="107"/>
    </location>
</feature>
<keyword evidence="3" id="KW-1185">Reference proteome</keyword>
<dbReference type="Proteomes" id="UP000623461">
    <property type="component" value="Unassembled WGS sequence"/>
</dbReference>
<evidence type="ECO:0000313" key="2">
    <source>
        <dbReference type="EMBL" id="GGM84174.1"/>
    </source>
</evidence>
<organism evidence="2 3">
    <name type="scientific">Terrabacter tumescens</name>
    <dbReference type="NCBI Taxonomy" id="60443"/>
    <lineage>
        <taxon>Bacteria</taxon>
        <taxon>Bacillati</taxon>
        <taxon>Actinomycetota</taxon>
        <taxon>Actinomycetes</taxon>
        <taxon>Micrococcales</taxon>
        <taxon>Intrasporangiaceae</taxon>
        <taxon>Terrabacter</taxon>
    </lineage>
</organism>
<dbReference type="EMBL" id="BMNZ01000001">
    <property type="protein sequence ID" value="GGM84174.1"/>
    <property type="molecule type" value="Genomic_DNA"/>
</dbReference>
<protein>
    <submittedName>
        <fullName evidence="2">Uncharacterized protein</fullName>
    </submittedName>
</protein>
<reference evidence="3" key="1">
    <citation type="journal article" date="2019" name="Int. J. Syst. Evol. Microbiol.">
        <title>The Global Catalogue of Microorganisms (GCM) 10K type strain sequencing project: providing services to taxonomists for standard genome sequencing and annotation.</title>
        <authorList>
            <consortium name="The Broad Institute Genomics Platform"/>
            <consortium name="The Broad Institute Genome Sequencing Center for Infectious Disease"/>
            <person name="Wu L."/>
            <person name="Ma J."/>
        </authorList>
    </citation>
    <scope>NUCLEOTIDE SEQUENCE [LARGE SCALE GENOMIC DNA]</scope>
    <source>
        <strain evidence="3">JCM 1365</strain>
    </source>
</reference>
<evidence type="ECO:0000256" key="1">
    <source>
        <dbReference type="SAM" id="MobiDB-lite"/>
    </source>
</evidence>
<name>A0ABQ2HLS0_9MICO</name>
<evidence type="ECO:0000313" key="3">
    <source>
        <dbReference type="Proteomes" id="UP000623461"/>
    </source>
</evidence>
<proteinExistence type="predicted"/>
<feature type="region of interest" description="Disordered" evidence="1">
    <location>
        <begin position="1"/>
        <end position="21"/>
    </location>
</feature>
<sequence length="107" mass="11434">MIAPVSHPNEPHRKPPAAHPTRVSDVVDLAVIPVFSLTEPNYAGLLGLSEWKAYEQARRGVVETIPLLGSRKAVLVAPLLRRLGVEGSGEPHAPTDEQHAAASGHVQ</sequence>
<gene>
    <name evidence="2" type="ORF">GCM10009721_06130</name>
</gene>